<evidence type="ECO:0000259" key="1">
    <source>
        <dbReference type="Pfam" id="PF00535"/>
    </source>
</evidence>
<accession>A0A1H4MD84</accession>
<reference evidence="2 3" key="1">
    <citation type="submission" date="2016-10" db="EMBL/GenBank/DDBJ databases">
        <authorList>
            <person name="de Groot N.N."/>
        </authorList>
    </citation>
    <scope>NUCLEOTIDE SEQUENCE [LARGE SCALE GENOMIC DNA]</scope>
    <source>
        <strain evidence="2 3">MAR_2009_71</strain>
    </source>
</reference>
<dbReference type="PANTHER" id="PTHR43179:SF7">
    <property type="entry name" value="RHAMNOSYLTRANSFERASE WBBL"/>
    <property type="match status" value="1"/>
</dbReference>
<protein>
    <submittedName>
        <fullName evidence="2">Glycosyltransferase, GT2 family</fullName>
    </submittedName>
</protein>
<evidence type="ECO:0000313" key="3">
    <source>
        <dbReference type="Proteomes" id="UP000183038"/>
    </source>
</evidence>
<dbReference type="PANTHER" id="PTHR43179">
    <property type="entry name" value="RHAMNOSYLTRANSFERASE WBBL"/>
    <property type="match status" value="1"/>
</dbReference>
<sequence>MMSTKEKKLITVLLTCHNRKMKTYSCLEALLNCDLDDDSYYLKIYLVDDGSTDGTTEYLQGNFKNLHIIQGSGSLFWAGGMRTAWKAARDNDRHSDYYLLLNDDTIVFKDTLTRLLSDLEEVNEPKSIIVGPTLDPDTKKVSYGGHKILNKLSFKSKMVLPNDKYPQKCEMGNANIMLVPNEVYEVIGSLTETYTHGIADFDYTLKALDNGIFTYVASAYCGYCKNDHGVNWLSQKSNLKQRIAYLYSPTGLSYTEYLKFIKVHFPFHLPQAFLLLWGKTLFPIIWQLFKNEDYLK</sequence>
<name>A0A1H4MD84_9FLAO</name>
<dbReference type="InterPro" id="IPR001173">
    <property type="entry name" value="Glyco_trans_2-like"/>
</dbReference>
<organism evidence="2 3">
    <name type="scientific">Maribacter dokdonensis</name>
    <dbReference type="NCBI Taxonomy" id="320912"/>
    <lineage>
        <taxon>Bacteria</taxon>
        <taxon>Pseudomonadati</taxon>
        <taxon>Bacteroidota</taxon>
        <taxon>Flavobacteriia</taxon>
        <taxon>Flavobacteriales</taxon>
        <taxon>Flavobacteriaceae</taxon>
        <taxon>Maribacter</taxon>
    </lineage>
</organism>
<gene>
    <name evidence="2" type="ORF">SAMN05192540_1591</name>
</gene>
<evidence type="ECO:0000313" key="2">
    <source>
        <dbReference type="EMBL" id="SEB80495.1"/>
    </source>
</evidence>
<proteinExistence type="predicted"/>
<dbReference type="InterPro" id="IPR029044">
    <property type="entry name" value="Nucleotide-diphossugar_trans"/>
</dbReference>
<dbReference type="Pfam" id="PF00535">
    <property type="entry name" value="Glycos_transf_2"/>
    <property type="match status" value="1"/>
</dbReference>
<dbReference type="EMBL" id="FNTB01000001">
    <property type="protein sequence ID" value="SEB80495.1"/>
    <property type="molecule type" value="Genomic_DNA"/>
</dbReference>
<dbReference type="OrthoDB" id="9771846at2"/>
<dbReference type="AlphaFoldDB" id="A0A1H4MD84"/>
<feature type="domain" description="Glycosyltransferase 2-like" evidence="1">
    <location>
        <begin position="11"/>
        <end position="157"/>
    </location>
</feature>
<dbReference type="SUPFAM" id="SSF53448">
    <property type="entry name" value="Nucleotide-diphospho-sugar transferases"/>
    <property type="match status" value="1"/>
</dbReference>
<dbReference type="Gene3D" id="3.90.550.10">
    <property type="entry name" value="Spore Coat Polysaccharide Biosynthesis Protein SpsA, Chain A"/>
    <property type="match status" value="1"/>
</dbReference>
<dbReference type="GO" id="GO:0016740">
    <property type="term" value="F:transferase activity"/>
    <property type="evidence" value="ECO:0007669"/>
    <property type="project" value="UniProtKB-KW"/>
</dbReference>
<dbReference type="RefSeq" id="WP_083365601.1">
    <property type="nucleotide sequence ID" value="NZ_FNTB01000001.1"/>
</dbReference>
<dbReference type="Proteomes" id="UP000183038">
    <property type="component" value="Unassembled WGS sequence"/>
</dbReference>
<keyword evidence="2" id="KW-0808">Transferase</keyword>